<comment type="caution">
    <text evidence="2">The sequence shown here is derived from an EMBL/GenBank/DDBJ whole genome shotgun (WGS) entry which is preliminary data.</text>
</comment>
<accession>A0A9E5DDR0</accession>
<evidence type="ECO:0000313" key="2">
    <source>
        <dbReference type="EMBL" id="MCM1988003.1"/>
    </source>
</evidence>
<protein>
    <submittedName>
        <fullName evidence="2">Uncharacterized protein</fullName>
    </submittedName>
</protein>
<reference evidence="2" key="2">
    <citation type="submission" date="2021-04" db="EMBL/GenBank/DDBJ databases">
        <authorList>
            <person name="Dong X."/>
        </authorList>
    </citation>
    <scope>NUCLEOTIDE SEQUENCE</scope>
    <source>
        <strain evidence="2">LLY</strain>
    </source>
</reference>
<gene>
    <name evidence="2" type="ORF">KDK67_13650</name>
</gene>
<feature type="compositionally biased region" description="Basic and acidic residues" evidence="1">
    <location>
        <begin position="7"/>
        <end position="20"/>
    </location>
</feature>
<dbReference type="EMBL" id="JAGSOI010000108">
    <property type="protein sequence ID" value="MCM1988003.1"/>
    <property type="molecule type" value="Genomic_DNA"/>
</dbReference>
<sequence length="412" mass="44588">MSEEADNQEKSEALKQKEEQAAIMAQEQAIAESEKAIAEANKAKLEAELPAGATATPPEGTITTDDKFGYLAELVAYDTLTHQVEKLVKAVKDTELPKDCKILLVEDLNVAADDVHLLQVERQLETLKNGLAAQIEANKAHLQPSEPKKELVETKGIVETAIATAPVVAVATAGIGAVSNMFRADYTVKGKEISLSDTALRALIAGKLSKCSVYLPHFYNITESKLIDTFEEVVGQRWGLQNQVQQLNQQIVEPKKKKVAELEVEIKKLADPSLVERKQAKLEALTAEQQAAETAVLQSESLITACDESRKALLTAADDQTASPMEAAVLREKILALKVTHLLYATIVSSGGEAITSRRWLTSGHTAYLGGSVVSYILAKVEGDIVTADTLVRAGRLEYQMGSKEVPAFGEK</sequence>
<dbReference type="Proteomes" id="UP001056766">
    <property type="component" value="Unassembled WGS sequence"/>
</dbReference>
<dbReference type="RefSeq" id="WP_250869409.1">
    <property type="nucleotide sequence ID" value="NZ_JAGSOI010000108.1"/>
</dbReference>
<organism evidence="2 3">
    <name type="scientific">Methanococcoides seepicolus</name>
    <dbReference type="NCBI Taxonomy" id="2828780"/>
    <lineage>
        <taxon>Archaea</taxon>
        <taxon>Methanobacteriati</taxon>
        <taxon>Methanobacteriota</taxon>
        <taxon>Stenosarchaea group</taxon>
        <taxon>Methanomicrobia</taxon>
        <taxon>Methanosarcinales</taxon>
        <taxon>Methanosarcinaceae</taxon>
        <taxon>Methanococcoides</taxon>
    </lineage>
</organism>
<evidence type="ECO:0000313" key="3">
    <source>
        <dbReference type="Proteomes" id="UP001056766"/>
    </source>
</evidence>
<evidence type="ECO:0000256" key="1">
    <source>
        <dbReference type="SAM" id="MobiDB-lite"/>
    </source>
</evidence>
<keyword evidence="3" id="KW-1185">Reference proteome</keyword>
<proteinExistence type="predicted"/>
<name>A0A9E5DDR0_9EURY</name>
<dbReference type="AlphaFoldDB" id="A0A9E5DDR0"/>
<feature type="region of interest" description="Disordered" evidence="1">
    <location>
        <begin position="1"/>
        <end position="23"/>
    </location>
</feature>
<reference evidence="2" key="1">
    <citation type="journal article" date="2021" name="mSystems">
        <title>Bacteria and Archaea Synergistically Convert Glycine Betaine to Biogenic Methane in the Formosa Cold Seep of the South China Sea.</title>
        <authorList>
            <person name="Li L."/>
            <person name="Zhang W."/>
            <person name="Zhang S."/>
            <person name="Song L."/>
            <person name="Sun Q."/>
            <person name="Zhang H."/>
            <person name="Xiang H."/>
            <person name="Dong X."/>
        </authorList>
    </citation>
    <scope>NUCLEOTIDE SEQUENCE</scope>
    <source>
        <strain evidence="2">LLY</strain>
    </source>
</reference>